<evidence type="ECO:0000313" key="11">
    <source>
        <dbReference type="EMBL" id="MCA4702953.1"/>
    </source>
</evidence>
<evidence type="ECO:0000256" key="1">
    <source>
        <dbReference type="ARBA" id="ARBA00004442"/>
    </source>
</evidence>
<evidence type="ECO:0000256" key="6">
    <source>
        <dbReference type="SAM" id="SignalP"/>
    </source>
</evidence>
<dbReference type="EMBL" id="JAIWYE010000011">
    <property type="protein sequence ID" value="MCA4702953.1"/>
    <property type="molecule type" value="Genomic_DNA"/>
</dbReference>
<dbReference type="Proteomes" id="UP000434604">
    <property type="component" value="Unassembled WGS sequence"/>
</dbReference>
<protein>
    <submittedName>
        <fullName evidence="9">RagB/SusD family nutrient uptake outer membrane protein</fullName>
    </submittedName>
</protein>
<evidence type="ECO:0000259" key="7">
    <source>
        <dbReference type="Pfam" id="PF07980"/>
    </source>
</evidence>
<dbReference type="Proteomes" id="UP000474077">
    <property type="component" value="Unassembled WGS sequence"/>
</dbReference>
<reference evidence="11" key="2">
    <citation type="submission" date="2023-08" db="EMBL/GenBank/DDBJ databases">
        <title>Mucin Metabolism Genes Underlie the Key Renovations of Bacteroides xylanisolvens Genomes in Captive Great Apes.</title>
        <authorList>
            <person name="Nishida A.H."/>
        </authorList>
    </citation>
    <scope>NUCLEOTIDE SEQUENCE</scope>
    <source>
        <strain evidence="11">P13.H9</strain>
    </source>
</reference>
<dbReference type="Proteomes" id="UP001198461">
    <property type="component" value="Unassembled WGS sequence"/>
</dbReference>
<dbReference type="Pfam" id="PF07980">
    <property type="entry name" value="SusD_RagB"/>
    <property type="match status" value="1"/>
</dbReference>
<comment type="caution">
    <text evidence="9">The sequence shown here is derived from an EMBL/GenBank/DDBJ whole genome shotgun (WGS) entry which is preliminary data.</text>
</comment>
<keyword evidence="3 6" id="KW-0732">Signal</keyword>
<dbReference type="PROSITE" id="PS51257">
    <property type="entry name" value="PROKAR_LIPOPROTEIN"/>
    <property type="match status" value="1"/>
</dbReference>
<accession>A0A414GJC1</accession>
<dbReference type="SUPFAM" id="SSF48452">
    <property type="entry name" value="TPR-like"/>
    <property type="match status" value="1"/>
</dbReference>
<evidence type="ECO:0000313" key="9">
    <source>
        <dbReference type="EMBL" id="KAB6087181.1"/>
    </source>
</evidence>
<dbReference type="InterPro" id="IPR012944">
    <property type="entry name" value="SusD_RagB_dom"/>
</dbReference>
<feature type="domain" description="RagB/SusD" evidence="7">
    <location>
        <begin position="347"/>
        <end position="673"/>
    </location>
</feature>
<sequence>MKKKYIIWAMICSLGIGAVFSSCSDYLSVEKFFEDRQNEDKIFKSKDYSEQWLSYCYNHLLGANIEIGTISQIVTNYSDDMIFNETNGNINYRKFKFGEYDYGWTWATYVKCYEGIRQASILINNIDINEELTQTEIADMKAQARFLRGYFYWLLLRKYGPVPIMPGETVSIDATYDEMSYPRSTYDEVVDYIADEMVLAAKDLPEKRNNRNIARATKGAALATRAKALLFTASPINNPHPDDPDKFSDFVDDKGRILMSQTYDEKKWARAAAAAKDVVDLADRGVYKLYTAPYKSRGSEAYPATVKPPYHKLYSEKNFPEGWADIDPFESYRAIFNGDLYAVENPELIFTRGNNGLGDGVNSMANDQMPGSAGGNNCHGLTAKQCDAYALANGEPFDLNKFLSETPVGERFVTEQEVNEGKYPQVRSGVWKEYANREPRFYASVAFNGAFWPFASARDGNYRNLQMWYYRGNTNGRTNASDKWQPTGIGMMKYINPKDCNTNNGKIYDKVDCAIRYADILLMYAEALNELTPGSSFEVATWDGIPYTISRDKEEMSRAISQIRIRGGVPDYEEQVYEDSGELRKYLKRERQIELLGENQRYYDLRRWKDVEKEEAEPVYGCNVLMTQAKAEDFYDRVRVEKLQTSFSRKMYFWPIDYGELKHNKRMTQAPGWKTYD</sequence>
<evidence type="ECO:0000313" key="12">
    <source>
        <dbReference type="Proteomes" id="UP000434604"/>
    </source>
</evidence>
<proteinExistence type="inferred from homology"/>
<evidence type="ECO:0000259" key="8">
    <source>
        <dbReference type="Pfam" id="PF14322"/>
    </source>
</evidence>
<comment type="subcellular location">
    <subcellularLocation>
        <location evidence="1">Cell outer membrane</location>
    </subcellularLocation>
</comment>
<organism evidence="9 13">
    <name type="scientific">Bacteroides xylanisolvens</name>
    <dbReference type="NCBI Taxonomy" id="371601"/>
    <lineage>
        <taxon>Bacteria</taxon>
        <taxon>Pseudomonadati</taxon>
        <taxon>Bacteroidota</taxon>
        <taxon>Bacteroidia</taxon>
        <taxon>Bacteroidales</taxon>
        <taxon>Bacteroidaceae</taxon>
        <taxon>Bacteroides</taxon>
    </lineage>
</organism>
<gene>
    <name evidence="10" type="ORF">GA398_03645</name>
    <name evidence="9" type="ORF">GA560_00725</name>
    <name evidence="11" type="ORF">LD004_04905</name>
</gene>
<dbReference type="GO" id="GO:0009279">
    <property type="term" value="C:cell outer membrane"/>
    <property type="evidence" value="ECO:0007669"/>
    <property type="project" value="UniProtKB-SubCell"/>
</dbReference>
<dbReference type="InterPro" id="IPR011990">
    <property type="entry name" value="TPR-like_helical_dom_sf"/>
</dbReference>
<evidence type="ECO:0000256" key="2">
    <source>
        <dbReference type="ARBA" id="ARBA00006275"/>
    </source>
</evidence>
<dbReference type="EMBL" id="WDER01000001">
    <property type="protein sequence ID" value="KAB6087181.1"/>
    <property type="molecule type" value="Genomic_DNA"/>
</dbReference>
<dbReference type="AlphaFoldDB" id="A0A414GJC1"/>
<keyword evidence="5" id="KW-0998">Cell outer membrane</keyword>
<dbReference type="RefSeq" id="WP_049701542.1">
    <property type="nucleotide sequence ID" value="NZ_AP031409.1"/>
</dbReference>
<evidence type="ECO:0000313" key="13">
    <source>
        <dbReference type="Proteomes" id="UP000474077"/>
    </source>
</evidence>
<keyword evidence="4" id="KW-0472">Membrane</keyword>
<feature type="signal peptide" evidence="6">
    <location>
        <begin position="1"/>
        <end position="24"/>
    </location>
</feature>
<dbReference type="Gene3D" id="1.25.40.390">
    <property type="match status" value="1"/>
</dbReference>
<evidence type="ECO:0000256" key="4">
    <source>
        <dbReference type="ARBA" id="ARBA00023136"/>
    </source>
</evidence>
<comment type="similarity">
    <text evidence="2">Belongs to the SusD family.</text>
</comment>
<evidence type="ECO:0000256" key="5">
    <source>
        <dbReference type="ARBA" id="ARBA00023237"/>
    </source>
</evidence>
<dbReference type="Pfam" id="PF14322">
    <property type="entry name" value="SusD-like_3"/>
    <property type="match status" value="1"/>
</dbReference>
<feature type="chain" id="PRO_5042714208" evidence="6">
    <location>
        <begin position="25"/>
        <end position="677"/>
    </location>
</feature>
<reference evidence="12 13" key="1">
    <citation type="journal article" date="2019" name="Nat. Med.">
        <title>A library of human gut bacterial isolates paired with longitudinal multiomics data enables mechanistic microbiome research.</title>
        <authorList>
            <person name="Poyet M."/>
            <person name="Groussin M."/>
            <person name="Gibbons S.M."/>
            <person name="Avila-Pacheco J."/>
            <person name="Jiang X."/>
            <person name="Kearney S.M."/>
            <person name="Perrotta A.R."/>
            <person name="Berdy B."/>
            <person name="Zhao S."/>
            <person name="Lieberman T.D."/>
            <person name="Swanson P.K."/>
            <person name="Smith M."/>
            <person name="Roesemann S."/>
            <person name="Alexander J.E."/>
            <person name="Rich S.A."/>
            <person name="Livny J."/>
            <person name="Vlamakis H."/>
            <person name="Clish C."/>
            <person name="Bullock K."/>
            <person name="Deik A."/>
            <person name="Scott J."/>
            <person name="Pierce K.A."/>
            <person name="Xavier R.J."/>
            <person name="Alm E.J."/>
        </authorList>
    </citation>
    <scope>NUCLEOTIDE SEQUENCE [LARGE SCALE GENOMIC DNA]</scope>
    <source>
        <strain evidence="10 12">BIOML-A58</strain>
        <strain evidence="9 13">BIOML-A73</strain>
    </source>
</reference>
<dbReference type="EMBL" id="WDED01000004">
    <property type="protein sequence ID" value="KAB6149338.1"/>
    <property type="molecule type" value="Genomic_DNA"/>
</dbReference>
<evidence type="ECO:0000256" key="3">
    <source>
        <dbReference type="ARBA" id="ARBA00022729"/>
    </source>
</evidence>
<evidence type="ECO:0000313" key="10">
    <source>
        <dbReference type="EMBL" id="KAB6149338.1"/>
    </source>
</evidence>
<name>A0A414GJC1_9BACE</name>
<feature type="domain" description="SusD-like N-terminal" evidence="8">
    <location>
        <begin position="62"/>
        <end position="228"/>
    </location>
</feature>
<dbReference type="InterPro" id="IPR033985">
    <property type="entry name" value="SusD-like_N"/>
</dbReference>